<evidence type="ECO:0000313" key="1">
    <source>
        <dbReference type="EMBL" id="EFM12171.1"/>
    </source>
</evidence>
<reference evidence="1 2" key="1">
    <citation type="submission" date="2010-07" db="EMBL/GenBank/DDBJ databases">
        <title>The draft genome of Paenibacillus curdlanolyticus YK9.</title>
        <authorList>
            <consortium name="US DOE Joint Genome Institute (JGI-PGF)"/>
            <person name="Lucas S."/>
            <person name="Copeland A."/>
            <person name="Lapidus A."/>
            <person name="Cheng J.-F."/>
            <person name="Bruce D."/>
            <person name="Goodwin L."/>
            <person name="Pitluck S."/>
            <person name="Land M.L."/>
            <person name="Hauser L."/>
            <person name="Chang Y.-J."/>
            <person name="Jeffries C."/>
            <person name="Anderson I.J."/>
            <person name="Johnson E."/>
            <person name="Loganathan U."/>
            <person name="Mulhopadhyay B."/>
            <person name="Kyrpides N."/>
            <person name="Woyke T.J."/>
        </authorList>
    </citation>
    <scope>NUCLEOTIDE SEQUENCE [LARGE SCALE GENOMIC DNA]</scope>
    <source>
        <strain evidence="1 2">YK9</strain>
    </source>
</reference>
<sequence>MIYLKQKTDHEVWFFEVDDTGAAYRQMLVSDTISKSSNRKQSEFFLSDQSLPLDDPSLIQINKAEFDTVWFEINSLQQESWLKLKELLPVGTLVEGYIEALYPQGVIATIPDYEALAIAEYEDCAANSASANLHVGLFLTAIVVWYDDVNDWICLGAPSILGHEHPDFLKQQTEALHALMNRPTQKRHRAKQ</sequence>
<dbReference type="RefSeq" id="WP_006036866.1">
    <property type="nucleotide sequence ID" value="NZ_AEDD01000002.1"/>
</dbReference>
<keyword evidence="2" id="KW-1185">Reference proteome</keyword>
<evidence type="ECO:0008006" key="3">
    <source>
        <dbReference type="Google" id="ProtNLM"/>
    </source>
</evidence>
<dbReference type="AlphaFoldDB" id="E0I5C9"/>
<dbReference type="eggNOG" id="COG0539">
    <property type="taxonomic scope" value="Bacteria"/>
</dbReference>
<dbReference type="Proteomes" id="UP000005387">
    <property type="component" value="Unassembled WGS sequence"/>
</dbReference>
<evidence type="ECO:0000313" key="2">
    <source>
        <dbReference type="Proteomes" id="UP000005387"/>
    </source>
</evidence>
<dbReference type="EMBL" id="AEDD01000002">
    <property type="protein sequence ID" value="EFM12171.1"/>
    <property type="molecule type" value="Genomic_DNA"/>
</dbReference>
<gene>
    <name evidence="1" type="ORF">PaecuDRAFT_0851</name>
</gene>
<name>E0I5C9_9BACL</name>
<organism evidence="1 2">
    <name type="scientific">Paenibacillus curdlanolyticus YK9</name>
    <dbReference type="NCBI Taxonomy" id="717606"/>
    <lineage>
        <taxon>Bacteria</taxon>
        <taxon>Bacillati</taxon>
        <taxon>Bacillota</taxon>
        <taxon>Bacilli</taxon>
        <taxon>Bacillales</taxon>
        <taxon>Paenibacillaceae</taxon>
        <taxon>Paenibacillus</taxon>
    </lineage>
</organism>
<protein>
    <recommendedName>
        <fullName evidence="3">S1 motif domain-containing protein</fullName>
    </recommendedName>
</protein>
<dbReference type="OrthoDB" id="2083321at2"/>
<accession>E0I5C9</accession>
<proteinExistence type="predicted"/>